<gene>
    <name evidence="1" type="ordered locus">TEH_03750</name>
</gene>
<reference evidence="1 2" key="1">
    <citation type="submission" date="2011-01" db="EMBL/GenBank/DDBJ databases">
        <title>Whole genome sequence of Tetragenococcus halophilus NBRC 12172.</title>
        <authorList>
            <person name="Nakazawa H."/>
            <person name="Omata S."/>
            <person name="Koga C."/>
            <person name="Watanabe Y."/>
            <person name="Katano Y."/>
            <person name="Ito N."/>
            <person name="Tsukatani N."/>
            <person name="Ankai A."/>
            <person name="Oguchi A."/>
            <person name="Fukui S."/>
            <person name="Yashiro I."/>
            <person name="Kamata S."/>
            <person name="Hashimoto Y."/>
            <person name="Yamazaki J."/>
            <person name="Taguchi H."/>
            <person name="Tanaka A."/>
            <person name="Koyama T."/>
            <person name="Ichige A."/>
            <person name="Hanya Y."/>
            <person name="Tanikawa S."/>
            <person name="Yamazaki S."/>
            <person name="Fujita N."/>
        </authorList>
    </citation>
    <scope>NUCLEOTIDE SEQUENCE [LARGE SCALE GENOMIC DNA]</scope>
    <source>
        <strain evidence="2">DSM 20338 / JCM 20259 / NCIMB 9735 / NBRC 12172</strain>
    </source>
</reference>
<name>A0AAN1SFB4_TETHN</name>
<protein>
    <submittedName>
        <fullName evidence="1">Uncharacterized protein</fullName>
    </submittedName>
</protein>
<evidence type="ECO:0000313" key="1">
    <source>
        <dbReference type="EMBL" id="BAK93702.1"/>
    </source>
</evidence>
<sequence length="108" mass="12237">MGVFCGIVFTIGFIKQSFLFILELEVNMSLGVILMAVNTRSDITSLNFTYNLEQLSLTDLIKRLPEKAPTYLVFLLIVSSAIKRLMNLKKDFLIKISLSHKISVFSCE</sequence>
<dbReference type="EMBL" id="AP012046">
    <property type="protein sequence ID" value="BAK93702.1"/>
    <property type="molecule type" value="Genomic_DNA"/>
</dbReference>
<evidence type="ECO:0000313" key="2">
    <source>
        <dbReference type="Proteomes" id="UP000002663"/>
    </source>
</evidence>
<dbReference type="Proteomes" id="UP000002663">
    <property type="component" value="Chromosome"/>
</dbReference>
<proteinExistence type="predicted"/>
<organism evidence="1 2">
    <name type="scientific">Tetragenococcus halophilus (strain DSM 20338 / JCM 20259 / NCIMB 9735 / NBRC 12172)</name>
    <name type="common">Pediococcus halophilus</name>
    <dbReference type="NCBI Taxonomy" id="945021"/>
    <lineage>
        <taxon>Bacteria</taxon>
        <taxon>Bacillati</taxon>
        <taxon>Bacillota</taxon>
        <taxon>Bacilli</taxon>
        <taxon>Lactobacillales</taxon>
        <taxon>Enterococcaceae</taxon>
        <taxon>Tetragenococcus</taxon>
    </lineage>
</organism>
<dbReference type="AlphaFoldDB" id="A0AAN1SFB4"/>
<accession>A0AAN1SFB4</accession>
<dbReference type="KEGG" id="thl:TEH_03750"/>